<dbReference type="PANTHER" id="PTHR43189:SF1">
    <property type="entry name" value="ZINC-TYPE ALCOHOL DEHYDROGENASE-LIKE PROTEIN C1198.01"/>
    <property type="match status" value="1"/>
</dbReference>
<evidence type="ECO:0000259" key="2">
    <source>
        <dbReference type="Pfam" id="PF08240"/>
    </source>
</evidence>
<reference evidence="3 4" key="1">
    <citation type="submission" date="2023-10" db="EMBL/GenBank/DDBJ databases">
        <title>Two novel species belonging to the OM43/NOR5 clade.</title>
        <authorList>
            <person name="Park M."/>
        </authorList>
    </citation>
    <scope>NUCLEOTIDE SEQUENCE [LARGE SCALE GENOMIC DNA]</scope>
    <source>
        <strain evidence="3 4">IMCC43200</strain>
    </source>
</reference>
<dbReference type="PANTHER" id="PTHR43189">
    <property type="entry name" value="ZINC-TYPE ALCOHOL DEHYDROGENASE-LIKE PROTEIN C1198.01-RELATED"/>
    <property type="match status" value="1"/>
</dbReference>
<dbReference type="RefSeq" id="WP_407348139.1">
    <property type="nucleotide sequence ID" value="NZ_CP136864.1"/>
</dbReference>
<evidence type="ECO:0000313" key="4">
    <source>
        <dbReference type="Proteomes" id="UP001626537"/>
    </source>
</evidence>
<evidence type="ECO:0000256" key="1">
    <source>
        <dbReference type="ARBA" id="ARBA00023002"/>
    </source>
</evidence>
<dbReference type="SUPFAM" id="SSF51735">
    <property type="entry name" value="NAD(P)-binding Rossmann-fold domains"/>
    <property type="match status" value="1"/>
</dbReference>
<sequence>MVDRTATAVVFEKPGVMSLRNVGLIEPGDSDCVVEVLWSGISTGTERLLWDGRMPAFPGLEYPLVPGYESVGRVVEAGSSGLHRVGDLVFVPGCAGYTDVRGLFGASAEVLVVGADRLVAIDESLGDQGILLALAATAHHAAMRVGKHALPDLIIGHGVLGRLLARVVLALGGEAPTVWEMNTQRHGGAVGYEVLSPETDPRRDYKVIADVSGDANILDSLITRLSPGGQIILAGFYHAPLNFTFPAAFQREVSFSIAAEWQKPDLESALSLVRAQSLSLDGLITHHQSVRTAAPAYRMAFGDPDCLKMVLDWRCMH</sequence>
<dbReference type="SUPFAM" id="SSF50129">
    <property type="entry name" value="GroES-like"/>
    <property type="match status" value="1"/>
</dbReference>
<dbReference type="Gene3D" id="3.40.50.720">
    <property type="entry name" value="NAD(P)-binding Rossmann-like Domain"/>
    <property type="match status" value="1"/>
</dbReference>
<feature type="domain" description="Alcohol dehydrogenase-like N-terminal" evidence="2">
    <location>
        <begin position="29"/>
        <end position="122"/>
    </location>
</feature>
<dbReference type="InterPro" id="IPR011032">
    <property type="entry name" value="GroES-like_sf"/>
</dbReference>
<dbReference type="Proteomes" id="UP001626537">
    <property type="component" value="Chromosome"/>
</dbReference>
<protein>
    <submittedName>
        <fullName evidence="3">Chlorophyll synthesis pathway protein BchC</fullName>
    </submittedName>
</protein>
<dbReference type="InterPro" id="IPR036291">
    <property type="entry name" value="NAD(P)-bd_dom_sf"/>
</dbReference>
<dbReference type="Pfam" id="PF08240">
    <property type="entry name" value="ADH_N"/>
    <property type="match status" value="1"/>
</dbReference>
<organism evidence="3 4">
    <name type="scientific">Congregibacter variabilis</name>
    <dbReference type="NCBI Taxonomy" id="3081200"/>
    <lineage>
        <taxon>Bacteria</taxon>
        <taxon>Pseudomonadati</taxon>
        <taxon>Pseudomonadota</taxon>
        <taxon>Gammaproteobacteria</taxon>
        <taxon>Cellvibrionales</taxon>
        <taxon>Halieaceae</taxon>
        <taxon>Congregibacter</taxon>
    </lineage>
</organism>
<evidence type="ECO:0000313" key="3">
    <source>
        <dbReference type="EMBL" id="WOJ93491.1"/>
    </source>
</evidence>
<dbReference type="CDD" id="cd08255">
    <property type="entry name" value="2-desacetyl-2-hydroxyethyl_bacteriochlorophyllide_like"/>
    <property type="match status" value="1"/>
</dbReference>
<dbReference type="EMBL" id="CP136864">
    <property type="protein sequence ID" value="WOJ93491.1"/>
    <property type="molecule type" value="Genomic_DNA"/>
</dbReference>
<name>A0ABZ0I2T7_9GAMM</name>
<proteinExistence type="predicted"/>
<keyword evidence="4" id="KW-1185">Reference proteome</keyword>
<dbReference type="InterPro" id="IPR005903">
    <property type="entry name" value="BchC"/>
</dbReference>
<accession>A0ABZ0I2T7</accession>
<dbReference type="Gene3D" id="3.90.180.10">
    <property type="entry name" value="Medium-chain alcohol dehydrogenases, catalytic domain"/>
    <property type="match status" value="2"/>
</dbReference>
<gene>
    <name evidence="3" type="primary">bchC</name>
    <name evidence="3" type="ORF">R0135_17185</name>
</gene>
<keyword evidence="1" id="KW-0560">Oxidoreductase</keyword>
<dbReference type="InterPro" id="IPR013154">
    <property type="entry name" value="ADH-like_N"/>
</dbReference>
<dbReference type="NCBIfam" id="TIGR01202">
    <property type="entry name" value="bchC"/>
    <property type="match status" value="1"/>
</dbReference>